<dbReference type="OrthoDB" id="5423111at2759"/>
<evidence type="ECO:0000313" key="9">
    <source>
        <dbReference type="Proteomes" id="UP000189513"/>
    </source>
</evidence>
<feature type="transmembrane region" description="Helical" evidence="5">
    <location>
        <begin position="69"/>
        <end position="93"/>
    </location>
</feature>
<evidence type="ECO:0000256" key="1">
    <source>
        <dbReference type="ARBA" id="ARBA00004141"/>
    </source>
</evidence>
<dbReference type="GO" id="GO:0005886">
    <property type="term" value="C:plasma membrane"/>
    <property type="evidence" value="ECO:0007669"/>
    <property type="project" value="TreeGrafter"/>
</dbReference>
<reference evidence="8" key="3">
    <citation type="submission" date="2017-01" db="EMBL/GenBank/DDBJ databases">
        <authorList>
            <person name="Mah S.A."/>
            <person name="Swanson W.J."/>
            <person name="Moy G.W."/>
            <person name="Vacquier V.D."/>
        </authorList>
    </citation>
    <scope>NUCLEOTIDE SEQUENCE [LARGE SCALE GENOMIC DNA]</scope>
    <source>
        <strain evidence="8">65</strain>
    </source>
</reference>
<dbReference type="STRING" id="36022.A0A061AUD9"/>
<keyword evidence="2 5" id="KW-0812">Transmembrane</keyword>
<keyword evidence="9" id="KW-1185">Reference proteome</keyword>
<dbReference type="VEuPathDB" id="FungiDB:BON22_3004"/>
<dbReference type="InterPro" id="IPR052649">
    <property type="entry name" value="NCE102-like"/>
</dbReference>
<accession>A0A061AUD9</accession>
<evidence type="ECO:0000313" key="8">
    <source>
        <dbReference type="EMBL" id="ONH67301.1"/>
    </source>
</evidence>
<dbReference type="GO" id="GO:0072659">
    <property type="term" value="P:protein localization to plasma membrane"/>
    <property type="evidence" value="ECO:0007669"/>
    <property type="project" value="TreeGrafter"/>
</dbReference>
<dbReference type="EMBL" id="LK052891">
    <property type="protein sequence ID" value="CDR41256.1"/>
    <property type="molecule type" value="Genomic_DNA"/>
</dbReference>
<keyword evidence="4 5" id="KW-0472">Membrane</keyword>
<dbReference type="GO" id="GO:0070941">
    <property type="term" value="P:eisosome assembly"/>
    <property type="evidence" value="ECO:0007669"/>
    <property type="project" value="TreeGrafter"/>
</dbReference>
<protein>
    <submittedName>
        <fullName evidence="7">CYFA0S06e04984g1_1</fullName>
    </submittedName>
    <submittedName>
        <fullName evidence="8">Non-classical export protein 2</fullName>
    </submittedName>
</protein>
<proteinExistence type="predicted"/>
<gene>
    <name evidence="8" type="ORF">BON22_3004</name>
    <name evidence="7" type="ORF">CYFA0S_06e04984g</name>
</gene>
<organism evidence="7">
    <name type="scientific">Cyberlindnera fabianii</name>
    <name type="common">Yeast</name>
    <name type="synonym">Hansenula fabianii</name>
    <dbReference type="NCBI Taxonomy" id="36022"/>
    <lineage>
        <taxon>Eukaryota</taxon>
        <taxon>Fungi</taxon>
        <taxon>Dikarya</taxon>
        <taxon>Ascomycota</taxon>
        <taxon>Saccharomycotina</taxon>
        <taxon>Saccharomycetes</taxon>
        <taxon>Phaffomycetales</taxon>
        <taxon>Phaffomycetaceae</taxon>
        <taxon>Cyberlindnera</taxon>
    </lineage>
</organism>
<dbReference type="Proteomes" id="UP000189513">
    <property type="component" value="Unassembled WGS sequence"/>
</dbReference>
<reference evidence="7" key="1">
    <citation type="journal article" date="2014" name="Genome Announc.">
        <title>Genome sequence of the yeast Cyberlindnera fabianii (Hansenula fabianii).</title>
        <authorList>
            <person name="Freel K.C."/>
            <person name="Sarilar V."/>
            <person name="Neuveglise C."/>
            <person name="Devillers H."/>
            <person name="Friedrich A."/>
            <person name="Schacherer J."/>
        </authorList>
    </citation>
    <scope>NUCLEOTIDE SEQUENCE</scope>
    <source>
        <strain evidence="7">YJS4271</strain>
    </source>
</reference>
<dbReference type="PANTHER" id="PTHR28165">
    <property type="entry name" value="NON-CLASSICAL EXPORT PROTEIN 2-RELATED"/>
    <property type="match status" value="1"/>
</dbReference>
<dbReference type="PANTHER" id="PTHR28165:SF1">
    <property type="entry name" value="NON-CLASSICAL EXPORT PROTEIN 2-RELATED"/>
    <property type="match status" value="1"/>
</dbReference>
<dbReference type="OMA" id="NSRINYC"/>
<keyword evidence="3 5" id="KW-1133">Transmembrane helix</keyword>
<dbReference type="EMBL" id="MPUK01000005">
    <property type="protein sequence ID" value="ONH67301.1"/>
    <property type="molecule type" value="Genomic_DNA"/>
</dbReference>
<dbReference type="AlphaFoldDB" id="A0A061AUD9"/>
<dbReference type="InterPro" id="IPR008253">
    <property type="entry name" value="Marvel"/>
</dbReference>
<dbReference type="Pfam" id="PF01284">
    <property type="entry name" value="MARVEL"/>
    <property type="match status" value="1"/>
</dbReference>
<evidence type="ECO:0000259" key="6">
    <source>
        <dbReference type="Pfam" id="PF01284"/>
    </source>
</evidence>
<evidence type="ECO:0000313" key="7">
    <source>
        <dbReference type="EMBL" id="CDR41256.1"/>
    </source>
</evidence>
<evidence type="ECO:0000256" key="4">
    <source>
        <dbReference type="ARBA" id="ARBA00023136"/>
    </source>
</evidence>
<feature type="transmembrane region" description="Helical" evidence="5">
    <location>
        <begin position="125"/>
        <end position="146"/>
    </location>
</feature>
<dbReference type="GO" id="GO:0032126">
    <property type="term" value="C:eisosome"/>
    <property type="evidence" value="ECO:0007669"/>
    <property type="project" value="TreeGrafter"/>
</dbReference>
<comment type="subcellular location">
    <subcellularLocation>
        <location evidence="1">Membrane</location>
        <topology evidence="1">Multi-pass membrane protein</topology>
    </subcellularLocation>
</comment>
<evidence type="ECO:0000256" key="5">
    <source>
        <dbReference type="SAM" id="Phobius"/>
    </source>
</evidence>
<feature type="transmembrane region" description="Helical" evidence="5">
    <location>
        <begin position="40"/>
        <end position="62"/>
    </location>
</feature>
<evidence type="ECO:0000256" key="2">
    <source>
        <dbReference type="ARBA" id="ARBA00022692"/>
    </source>
</evidence>
<reference evidence="9" key="2">
    <citation type="journal article" date="2017" name="Genome Announc.">
        <title>Genome sequences of Cyberlindnera fabianii 65, Pichia kudriavzevii 129, and Saccharomyces cerevisiae 131 isolated from fermented masau fruits in Zimbabwe.</title>
        <authorList>
            <person name="van Rijswijck I.M.H."/>
            <person name="Derks M.F.L."/>
            <person name="Abee T."/>
            <person name="de Ridder D."/>
            <person name="Smid E.J."/>
        </authorList>
    </citation>
    <scope>NUCLEOTIDE SEQUENCE [LARGE SCALE GENOMIC DNA]</scope>
    <source>
        <strain evidence="9">65</strain>
    </source>
</reference>
<name>A0A061AUD9_CYBFA</name>
<feature type="transmembrane region" description="Helical" evidence="5">
    <location>
        <begin position="7"/>
        <end position="28"/>
    </location>
</feature>
<sequence>MLKFIDIGLRAFNFACLVIVLGLTGSLIHGQEHSNSRVNFAIFTAVFGIVFSSIYGLLANFIEFLAWPLILLILDVLNLIFTFASAVALAVGIRVHSCTNQSYLDHNSITQGSTDRCRKAQASTAFLFFAFFTFLFSGFLSTYSLLRGGAFGSKSTPKSGGIPTISA</sequence>
<evidence type="ECO:0000256" key="3">
    <source>
        <dbReference type="ARBA" id="ARBA00022989"/>
    </source>
</evidence>
<feature type="domain" description="MARVEL" evidence="6">
    <location>
        <begin position="6"/>
        <end position="139"/>
    </location>
</feature>